<accession>A0AAD8KTT2</accession>
<keyword evidence="3" id="KW-1185">Reference proteome</keyword>
<sequence length="239" mass="26094">MHHIEKSIGTWSVVRGAMKSTGVNQFDGNGKPSEDIGDINNSVPQDITSLGLKRKNEDIVDDEDIASSGLKRKSEDIAAAAADDDEDTTGSGLKRKSEDITSLGLKRKNEDNVADDKDSASSGLKRKSEDIAAAAADDDGDTTGSGLKRKSEDIDDDYDDEDMTSSDSADSYYVHAREPDASELVLSESDPEYYRKICRTLPSFSIDEEEEPCVLWSLYCSLKGFKDKPEFDSDPDADD</sequence>
<feature type="compositionally biased region" description="Basic and acidic residues" evidence="1">
    <location>
        <begin position="107"/>
        <end position="119"/>
    </location>
</feature>
<organism evidence="2 3">
    <name type="scientific">Tagetes erecta</name>
    <name type="common">African marigold</name>
    <dbReference type="NCBI Taxonomy" id="13708"/>
    <lineage>
        <taxon>Eukaryota</taxon>
        <taxon>Viridiplantae</taxon>
        <taxon>Streptophyta</taxon>
        <taxon>Embryophyta</taxon>
        <taxon>Tracheophyta</taxon>
        <taxon>Spermatophyta</taxon>
        <taxon>Magnoliopsida</taxon>
        <taxon>eudicotyledons</taxon>
        <taxon>Gunneridae</taxon>
        <taxon>Pentapetalae</taxon>
        <taxon>asterids</taxon>
        <taxon>campanulids</taxon>
        <taxon>Asterales</taxon>
        <taxon>Asteraceae</taxon>
        <taxon>Asteroideae</taxon>
        <taxon>Heliantheae alliance</taxon>
        <taxon>Tageteae</taxon>
        <taxon>Tagetes</taxon>
    </lineage>
</organism>
<feature type="region of interest" description="Disordered" evidence="1">
    <location>
        <begin position="66"/>
        <end position="173"/>
    </location>
</feature>
<evidence type="ECO:0000256" key="1">
    <source>
        <dbReference type="SAM" id="MobiDB-lite"/>
    </source>
</evidence>
<evidence type="ECO:0000313" key="3">
    <source>
        <dbReference type="Proteomes" id="UP001229421"/>
    </source>
</evidence>
<dbReference type="AlphaFoldDB" id="A0AAD8KTT2"/>
<name>A0AAD8KTT2_TARER</name>
<reference evidence="2" key="1">
    <citation type="journal article" date="2023" name="bioRxiv">
        <title>Improved chromosome-level genome assembly for marigold (Tagetes erecta).</title>
        <authorList>
            <person name="Jiang F."/>
            <person name="Yuan L."/>
            <person name="Wang S."/>
            <person name="Wang H."/>
            <person name="Xu D."/>
            <person name="Wang A."/>
            <person name="Fan W."/>
        </authorList>
    </citation>
    <scope>NUCLEOTIDE SEQUENCE</scope>
    <source>
        <strain evidence="2">WSJ</strain>
        <tissue evidence="2">Leaf</tissue>
    </source>
</reference>
<dbReference type="EMBL" id="JAUHHV010000004">
    <property type="protein sequence ID" value="KAK1427026.1"/>
    <property type="molecule type" value="Genomic_DNA"/>
</dbReference>
<evidence type="ECO:0000313" key="2">
    <source>
        <dbReference type="EMBL" id="KAK1427026.1"/>
    </source>
</evidence>
<feature type="region of interest" description="Disordered" evidence="1">
    <location>
        <begin position="22"/>
        <end position="44"/>
    </location>
</feature>
<protein>
    <submittedName>
        <fullName evidence="2">Uncharacterized protein</fullName>
    </submittedName>
</protein>
<proteinExistence type="predicted"/>
<gene>
    <name evidence="2" type="ORF">QVD17_15708</name>
</gene>
<feature type="compositionally biased region" description="Acidic residues" evidence="1">
    <location>
        <begin position="153"/>
        <end position="164"/>
    </location>
</feature>
<dbReference type="Proteomes" id="UP001229421">
    <property type="component" value="Unassembled WGS sequence"/>
</dbReference>
<comment type="caution">
    <text evidence="2">The sequence shown here is derived from an EMBL/GenBank/DDBJ whole genome shotgun (WGS) entry which is preliminary data.</text>
</comment>